<protein>
    <submittedName>
        <fullName evidence="1">Uncharacterized protein</fullName>
    </submittedName>
</protein>
<sequence>MFWFCARRKGDRRHSDLVGRDGEPCRRLEWEDGAGPRIRRQRTRRWFDDG</sequence>
<organism evidence="1 2">
    <name type="scientific">Linum tenue</name>
    <dbReference type="NCBI Taxonomy" id="586396"/>
    <lineage>
        <taxon>Eukaryota</taxon>
        <taxon>Viridiplantae</taxon>
        <taxon>Streptophyta</taxon>
        <taxon>Embryophyta</taxon>
        <taxon>Tracheophyta</taxon>
        <taxon>Spermatophyta</taxon>
        <taxon>Magnoliopsida</taxon>
        <taxon>eudicotyledons</taxon>
        <taxon>Gunneridae</taxon>
        <taxon>Pentapetalae</taxon>
        <taxon>rosids</taxon>
        <taxon>fabids</taxon>
        <taxon>Malpighiales</taxon>
        <taxon>Linaceae</taxon>
        <taxon>Linum</taxon>
    </lineage>
</organism>
<keyword evidence="2" id="KW-1185">Reference proteome</keyword>
<dbReference type="Proteomes" id="UP001154282">
    <property type="component" value="Unassembled WGS sequence"/>
</dbReference>
<reference evidence="1" key="1">
    <citation type="submission" date="2022-08" db="EMBL/GenBank/DDBJ databases">
        <authorList>
            <person name="Gutierrez-Valencia J."/>
        </authorList>
    </citation>
    <scope>NUCLEOTIDE SEQUENCE</scope>
</reference>
<comment type="caution">
    <text evidence="1">The sequence shown here is derived from an EMBL/GenBank/DDBJ whole genome shotgun (WGS) entry which is preliminary data.</text>
</comment>
<name>A0AAV0NSX9_9ROSI</name>
<evidence type="ECO:0000313" key="2">
    <source>
        <dbReference type="Proteomes" id="UP001154282"/>
    </source>
</evidence>
<proteinExistence type="predicted"/>
<dbReference type="AlphaFoldDB" id="A0AAV0NSX9"/>
<accession>A0AAV0NSX9</accession>
<dbReference type="EMBL" id="CAMGYJ010000008">
    <property type="protein sequence ID" value="CAI0461366.1"/>
    <property type="molecule type" value="Genomic_DNA"/>
</dbReference>
<evidence type="ECO:0000313" key="1">
    <source>
        <dbReference type="EMBL" id="CAI0461366.1"/>
    </source>
</evidence>
<gene>
    <name evidence="1" type="ORF">LITE_LOCUS34903</name>
</gene>